<feature type="compositionally biased region" description="Basic and acidic residues" evidence="1">
    <location>
        <begin position="16"/>
        <end position="25"/>
    </location>
</feature>
<dbReference type="InParanoid" id="A0A1Q3CPR8"/>
<sequence length="326" mass="36547">MDVSTPSTSKQKRKKVNNDSKEPSAKRQWSSTEDAKLVESLLEICMDPCFKNEQVFKAGFLKEVERLMAVKILGTDLRVNPHIDSRYRLLRRQYGAIYEMLGPNGSGFGWNDKEKYVDYDQDVFDNWVKSHPHAKGLRRKPFPHYADFTIIWGKDRASGEGAETPADEAEEIEKDFFEQIYSSGLNGTEGSANIEDFVHVADVGIGMSSPGVDWNGGNAGTEGEVAASDASTKSKKRSKVEVTKHLISNMDRMADNISIIATAFQHESVSAGRMEKIMQEMLNMDGFTIEEIIKAAEVLISNPNKMVVFFNLPAQHRPNYVLSQLL</sequence>
<name>A0A1Q3CPR8_CEPFO</name>
<evidence type="ECO:0000256" key="1">
    <source>
        <dbReference type="SAM" id="MobiDB-lite"/>
    </source>
</evidence>
<dbReference type="PANTHER" id="PTHR46250">
    <property type="entry name" value="MYB/SANT-LIKE DNA-BINDING DOMAIN PROTEIN-RELATED"/>
    <property type="match status" value="1"/>
</dbReference>
<dbReference type="Proteomes" id="UP000187406">
    <property type="component" value="Unassembled WGS sequence"/>
</dbReference>
<reference evidence="3" key="1">
    <citation type="submission" date="2016-04" db="EMBL/GenBank/DDBJ databases">
        <title>Cephalotus genome sequencing.</title>
        <authorList>
            <person name="Fukushima K."/>
            <person name="Hasebe M."/>
            <person name="Fang X."/>
        </authorList>
    </citation>
    <scope>NUCLEOTIDE SEQUENCE [LARGE SCALE GENOMIC DNA]</scope>
    <source>
        <strain evidence="3">cv. St1</strain>
    </source>
</reference>
<dbReference type="EMBL" id="BDDD01002581">
    <property type="protein sequence ID" value="GAV82250.1"/>
    <property type="molecule type" value="Genomic_DNA"/>
</dbReference>
<organism evidence="2 3">
    <name type="scientific">Cephalotus follicularis</name>
    <name type="common">Albany pitcher plant</name>
    <dbReference type="NCBI Taxonomy" id="3775"/>
    <lineage>
        <taxon>Eukaryota</taxon>
        <taxon>Viridiplantae</taxon>
        <taxon>Streptophyta</taxon>
        <taxon>Embryophyta</taxon>
        <taxon>Tracheophyta</taxon>
        <taxon>Spermatophyta</taxon>
        <taxon>Magnoliopsida</taxon>
        <taxon>eudicotyledons</taxon>
        <taxon>Gunneridae</taxon>
        <taxon>Pentapetalae</taxon>
        <taxon>rosids</taxon>
        <taxon>fabids</taxon>
        <taxon>Oxalidales</taxon>
        <taxon>Cephalotaceae</taxon>
        <taxon>Cephalotus</taxon>
    </lineage>
</organism>
<accession>A0A1Q3CPR8</accession>
<evidence type="ECO:0000313" key="3">
    <source>
        <dbReference type="Proteomes" id="UP000187406"/>
    </source>
</evidence>
<gene>
    <name evidence="2" type="ORF">CFOL_v3_25702</name>
</gene>
<evidence type="ECO:0000313" key="2">
    <source>
        <dbReference type="EMBL" id="GAV82250.1"/>
    </source>
</evidence>
<comment type="caution">
    <text evidence="2">The sequence shown here is derived from an EMBL/GenBank/DDBJ whole genome shotgun (WGS) entry which is preliminary data.</text>
</comment>
<dbReference type="STRING" id="3775.A0A1Q3CPR8"/>
<dbReference type="PANTHER" id="PTHR46250:SF15">
    <property type="entry name" value="OS01G0523800 PROTEIN"/>
    <property type="match status" value="1"/>
</dbReference>
<proteinExistence type="predicted"/>
<feature type="region of interest" description="Disordered" evidence="1">
    <location>
        <begin position="1"/>
        <end position="29"/>
    </location>
</feature>
<keyword evidence="3" id="KW-1185">Reference proteome</keyword>
<protein>
    <submittedName>
        <fullName evidence="2">Myb_DNA-bind_3 domain-containing protein</fullName>
    </submittedName>
</protein>
<dbReference type="OrthoDB" id="1746344at2759"/>
<dbReference type="AlphaFoldDB" id="A0A1Q3CPR8"/>